<gene>
    <name evidence="4" type="ORF">AMON00008_LOCUS42648</name>
</gene>
<dbReference type="EMBL" id="HBNR01060620">
    <property type="protein sequence ID" value="CAE4629545.1"/>
    <property type="molecule type" value="Transcribed_RNA"/>
</dbReference>
<protein>
    <recommendedName>
        <fullName evidence="3">RRM domain-containing protein</fullName>
    </recommendedName>
</protein>
<dbReference type="GO" id="GO:0003723">
    <property type="term" value="F:RNA binding"/>
    <property type="evidence" value="ECO:0007669"/>
    <property type="project" value="UniProtKB-UniRule"/>
</dbReference>
<evidence type="ECO:0000256" key="1">
    <source>
        <dbReference type="PROSITE-ProRule" id="PRU00176"/>
    </source>
</evidence>
<dbReference type="AlphaFoldDB" id="A0A7S4RZ80"/>
<accession>A0A7S4RZ80</accession>
<evidence type="ECO:0000256" key="2">
    <source>
        <dbReference type="SAM" id="MobiDB-lite"/>
    </source>
</evidence>
<dbReference type="InterPro" id="IPR012677">
    <property type="entry name" value="Nucleotide-bd_a/b_plait_sf"/>
</dbReference>
<organism evidence="4">
    <name type="scientific">Alexandrium monilatum</name>
    <dbReference type="NCBI Taxonomy" id="311494"/>
    <lineage>
        <taxon>Eukaryota</taxon>
        <taxon>Sar</taxon>
        <taxon>Alveolata</taxon>
        <taxon>Dinophyceae</taxon>
        <taxon>Gonyaulacales</taxon>
        <taxon>Pyrocystaceae</taxon>
        <taxon>Alexandrium</taxon>
    </lineage>
</organism>
<name>A0A7S4RZ80_9DINO</name>
<feature type="domain" description="RRM" evidence="3">
    <location>
        <begin position="103"/>
        <end position="185"/>
    </location>
</feature>
<dbReference type="PROSITE" id="PS50102">
    <property type="entry name" value="RRM"/>
    <property type="match status" value="1"/>
</dbReference>
<feature type="region of interest" description="Disordered" evidence="2">
    <location>
        <begin position="1"/>
        <end position="26"/>
    </location>
</feature>
<proteinExistence type="predicted"/>
<dbReference type="SUPFAM" id="SSF54928">
    <property type="entry name" value="RNA-binding domain, RBD"/>
    <property type="match status" value="1"/>
</dbReference>
<keyword evidence="1" id="KW-0694">RNA-binding</keyword>
<feature type="region of interest" description="Disordered" evidence="2">
    <location>
        <begin position="61"/>
        <end position="88"/>
    </location>
</feature>
<dbReference type="InterPro" id="IPR007201">
    <property type="entry name" value="Mei2-like_Rrm_C"/>
</dbReference>
<dbReference type="InterPro" id="IPR035979">
    <property type="entry name" value="RBD_domain_sf"/>
</dbReference>
<dbReference type="InterPro" id="IPR000504">
    <property type="entry name" value="RRM_dom"/>
</dbReference>
<sequence length="281" mass="30202">MDHGASPQSARYPEEITATRSAGPRTAVVAATPAMPKSTSWARGRRSQWQGLPVRVHSHYDQQHGGQVPPQRNGAVTGTVETGPRRPPWAVPGEMPDIGDDVTTLIVYNIPWDLTIGELLQQWPADGTYDYLSVLFNFSSGHNVGYGFINFTSSALARNFVRRWHGQHLQRRWKGKPLQFVPAIRQGLKANLGRLSIADLAQMAAANVLPVVLLDGIPVDAREASRRLGLTGPQQAESLGGASSSGAAPCPHNSPAVLAPFAKDVPLPSLAFICGVKSAQL</sequence>
<reference evidence="4" key="1">
    <citation type="submission" date="2021-01" db="EMBL/GenBank/DDBJ databases">
        <authorList>
            <person name="Corre E."/>
            <person name="Pelletier E."/>
            <person name="Niang G."/>
            <person name="Scheremetjew M."/>
            <person name="Finn R."/>
            <person name="Kale V."/>
            <person name="Holt S."/>
            <person name="Cochrane G."/>
            <person name="Meng A."/>
            <person name="Brown T."/>
            <person name="Cohen L."/>
        </authorList>
    </citation>
    <scope>NUCLEOTIDE SEQUENCE</scope>
    <source>
        <strain evidence="4">CCMP3105</strain>
    </source>
</reference>
<evidence type="ECO:0000313" key="4">
    <source>
        <dbReference type="EMBL" id="CAE4629545.1"/>
    </source>
</evidence>
<dbReference type="Gene3D" id="3.30.70.330">
    <property type="match status" value="1"/>
</dbReference>
<evidence type="ECO:0000259" key="3">
    <source>
        <dbReference type="PROSITE" id="PS50102"/>
    </source>
</evidence>
<dbReference type="Pfam" id="PF04059">
    <property type="entry name" value="RRM_2"/>
    <property type="match status" value="1"/>
</dbReference>